<dbReference type="PANTHER" id="PTHR19376">
    <property type="entry name" value="DNA-DIRECTED RNA POLYMERASE"/>
    <property type="match status" value="1"/>
</dbReference>
<feature type="binding site" evidence="8">
    <location>
        <position position="295"/>
    </location>
    <ligand>
        <name>Zn(2+)</name>
        <dbReference type="ChEBI" id="CHEBI:29105"/>
    </ligand>
</feature>
<dbReference type="AlphaFoldDB" id="C7BEK6"/>
<dbReference type="Gene3D" id="1.10.150.390">
    <property type="match status" value="1"/>
</dbReference>
<comment type="similarity">
    <text evidence="8">Belongs to the RNA polymerase beta' chain family. RpoC2 subfamily.</text>
</comment>
<feature type="binding site" evidence="8">
    <location>
        <position position="285"/>
    </location>
    <ligand>
        <name>Zn(2+)</name>
        <dbReference type="ChEBI" id="CHEBI:29105"/>
    </ligand>
</feature>
<evidence type="ECO:0000256" key="7">
    <source>
        <dbReference type="ARBA" id="ARBA00023163"/>
    </source>
</evidence>
<dbReference type="InterPro" id="IPR042102">
    <property type="entry name" value="RNA_pol_Rpb1_3_sf"/>
</dbReference>
<name>C7BEK6_PEDMN</name>
<evidence type="ECO:0000256" key="1">
    <source>
        <dbReference type="ARBA" id="ARBA00022478"/>
    </source>
</evidence>
<evidence type="ECO:0000256" key="3">
    <source>
        <dbReference type="ARBA" id="ARBA00022679"/>
    </source>
</evidence>
<keyword evidence="3 8" id="KW-0808">Transferase</keyword>
<geneLocation type="chloroplast" evidence="11"/>
<dbReference type="NCBIfam" id="TIGR02388">
    <property type="entry name" value="rpoC2_cyan"/>
    <property type="match status" value="1"/>
</dbReference>
<feature type="binding site" evidence="8">
    <location>
        <position position="218"/>
    </location>
    <ligand>
        <name>Zn(2+)</name>
        <dbReference type="ChEBI" id="CHEBI:29105"/>
    </ligand>
</feature>
<dbReference type="InterPro" id="IPR007081">
    <property type="entry name" value="RNA_pol_Rpb1_5"/>
</dbReference>
<dbReference type="CDD" id="cd02655">
    <property type="entry name" value="RNAP_beta'_C"/>
    <property type="match status" value="1"/>
</dbReference>
<comment type="cofactor">
    <cofactor evidence="8">
        <name>Zn(2+)</name>
        <dbReference type="ChEBI" id="CHEBI:29105"/>
    </cofactor>
    <text evidence="8">Binds 1 Zn(2+) ion per subunit.</text>
</comment>
<keyword evidence="1 8" id="KW-0240">DNA-directed RNA polymerase</keyword>
<dbReference type="HAMAP" id="MF_01324">
    <property type="entry name" value="RNApol_bact_RpoC2"/>
    <property type="match status" value="1"/>
</dbReference>
<keyword evidence="6 8" id="KW-0862">Zinc</keyword>
<evidence type="ECO:0000256" key="8">
    <source>
        <dbReference type="HAMAP-Rule" id="MF_01324"/>
    </source>
</evidence>
<dbReference type="EMBL" id="FJ968740">
    <property type="protein sequence ID" value="ACQ90880.1"/>
    <property type="molecule type" value="Genomic_DNA"/>
</dbReference>
<dbReference type="Gene3D" id="1.10.274.100">
    <property type="entry name" value="RNA polymerase Rpb1, domain 3"/>
    <property type="match status" value="1"/>
</dbReference>
<evidence type="ECO:0000313" key="11">
    <source>
        <dbReference type="EMBL" id="ACQ90880.1"/>
    </source>
</evidence>
<comment type="subcellular location">
    <subcellularLocation>
        <location evidence="8">Plastid</location>
        <location evidence="8">Chloroplast</location>
    </subcellularLocation>
</comment>
<evidence type="ECO:0000256" key="6">
    <source>
        <dbReference type="ARBA" id="ARBA00022833"/>
    </source>
</evidence>
<dbReference type="GeneID" id="11541969"/>
<keyword evidence="5 8" id="KW-0479">Metal-binding</keyword>
<evidence type="ECO:0000256" key="4">
    <source>
        <dbReference type="ARBA" id="ARBA00022695"/>
    </source>
</evidence>
<keyword evidence="7 8" id="KW-0804">Transcription</keyword>
<comment type="catalytic activity">
    <reaction evidence="8">
        <text>RNA(n) + a ribonucleoside 5'-triphosphate = RNA(n+1) + diphosphate</text>
        <dbReference type="Rhea" id="RHEA:21248"/>
        <dbReference type="Rhea" id="RHEA-COMP:14527"/>
        <dbReference type="Rhea" id="RHEA-COMP:17342"/>
        <dbReference type="ChEBI" id="CHEBI:33019"/>
        <dbReference type="ChEBI" id="CHEBI:61557"/>
        <dbReference type="ChEBI" id="CHEBI:140395"/>
        <dbReference type="EC" id="2.7.7.6"/>
    </reaction>
</comment>
<comment type="subunit">
    <text evidence="8">In plastids the minimal PEP RNA polymerase catalytic core is composed of four subunits: alpha, beta, beta', and beta''. When a (nuclear-encoded) sigma factor is associated with the core the holoenzyme is formed, which can initiate transcription.</text>
</comment>
<evidence type="ECO:0000256" key="2">
    <source>
        <dbReference type="ARBA" id="ARBA00022640"/>
    </source>
</evidence>
<dbReference type="InterPro" id="IPR012756">
    <property type="entry name" value="DNA-dir_RpoC2_beta_pp"/>
</dbReference>
<dbReference type="GO" id="GO:0003677">
    <property type="term" value="F:DNA binding"/>
    <property type="evidence" value="ECO:0007669"/>
    <property type="project" value="UniProtKB-UniRule"/>
</dbReference>
<dbReference type="RefSeq" id="YP_005089854.1">
    <property type="nucleotide sequence ID" value="NC_016733.1"/>
</dbReference>
<feature type="binding site" evidence="8">
    <location>
        <position position="292"/>
    </location>
    <ligand>
        <name>Zn(2+)</name>
        <dbReference type="ChEBI" id="CHEBI:29105"/>
    </ligand>
</feature>
<keyword evidence="4 8" id="KW-0548">Nucleotidyltransferase</keyword>
<feature type="domain" description="RNA polymerase Rpb1" evidence="9">
    <location>
        <begin position="170"/>
        <end position="384"/>
    </location>
</feature>
<dbReference type="GO" id="GO:0006351">
    <property type="term" value="P:DNA-templated transcription"/>
    <property type="evidence" value="ECO:0007669"/>
    <property type="project" value="UniProtKB-UniRule"/>
</dbReference>
<dbReference type="InterPro" id="IPR038120">
    <property type="entry name" value="Rpb1_funnel_sf"/>
</dbReference>
<dbReference type="Gene3D" id="1.10.1790.20">
    <property type="match status" value="1"/>
</dbReference>
<evidence type="ECO:0000256" key="5">
    <source>
        <dbReference type="ARBA" id="ARBA00022723"/>
    </source>
</evidence>
<proteinExistence type="inferred from homology"/>
<comment type="function">
    <text evidence="8">DNA-dependent RNA polymerase catalyzes the transcription of DNA into RNA using the four ribonucleoside triphosphates as substrates.</text>
</comment>
<dbReference type="Pfam" id="PF05000">
    <property type="entry name" value="RNA_pol_Rpb1_4"/>
    <property type="match status" value="1"/>
</dbReference>
<reference evidence="11" key="1">
    <citation type="journal article" date="2009" name="Mol. Biol. Evol.">
        <title>The chloroplast genomes of the green algae Pedinomonas minor, Parachlorella kessleri, and Oocystis solitaria reveal a shared ancestry between the Pedinomonadales and Chlorellales.</title>
        <authorList>
            <person name="Turmel M."/>
            <person name="Otis C."/>
            <person name="Lemieux C."/>
        </authorList>
    </citation>
    <scope>NUCLEOTIDE SEQUENCE</scope>
</reference>
<dbReference type="GO" id="GO:0009507">
    <property type="term" value="C:chloroplast"/>
    <property type="evidence" value="ECO:0007669"/>
    <property type="project" value="UniProtKB-SubCell"/>
</dbReference>
<gene>
    <name evidence="8 11" type="primary">rpoC2</name>
</gene>
<keyword evidence="2 11" id="KW-0934">Plastid</keyword>
<dbReference type="InterPro" id="IPR007083">
    <property type="entry name" value="RNA_pol_Rpb1_4"/>
</dbReference>
<dbReference type="GO" id="GO:0008270">
    <property type="term" value="F:zinc ion binding"/>
    <property type="evidence" value="ECO:0007669"/>
    <property type="project" value="UniProtKB-UniRule"/>
</dbReference>
<keyword evidence="11" id="KW-0150">Chloroplast</keyword>
<feature type="domain" description="RNA polymerase Rpb1" evidence="10">
    <location>
        <begin position="90"/>
        <end position="160"/>
    </location>
</feature>
<dbReference type="PANTHER" id="PTHR19376:SF68">
    <property type="entry name" value="DNA-DIRECTED RNA POLYMERASE SUBUNIT BETA"/>
    <property type="match status" value="1"/>
</dbReference>
<feature type="domain" description="RNA polymerase Rpb1" evidence="9">
    <location>
        <begin position="1075"/>
        <end position="1163"/>
    </location>
</feature>
<organism evidence="11">
    <name type="scientific">Pedinomonas minor</name>
    <name type="common">Green alga</name>
    <dbReference type="NCBI Taxonomy" id="3159"/>
    <lineage>
        <taxon>Eukaryota</taxon>
        <taxon>Viridiplantae</taxon>
        <taxon>Chlorophyta</taxon>
        <taxon>core chlorophytes</taxon>
        <taxon>Pedinophyceae</taxon>
        <taxon>Pedinomonadales</taxon>
        <taxon>Pedinomonadaceae</taxon>
        <taxon>Pedinomonas</taxon>
    </lineage>
</organism>
<dbReference type="EC" id="2.7.7.6" evidence="8"/>
<evidence type="ECO:0000259" key="10">
    <source>
        <dbReference type="Pfam" id="PF05000"/>
    </source>
</evidence>
<dbReference type="SUPFAM" id="SSF64484">
    <property type="entry name" value="beta and beta-prime subunits of DNA dependent RNA-polymerase"/>
    <property type="match status" value="1"/>
</dbReference>
<dbReference type="GO" id="GO:0000428">
    <property type="term" value="C:DNA-directed RNA polymerase complex"/>
    <property type="evidence" value="ECO:0007669"/>
    <property type="project" value="UniProtKB-KW"/>
</dbReference>
<dbReference type="Pfam" id="PF04998">
    <property type="entry name" value="RNA_pol_Rpb1_5"/>
    <property type="match status" value="2"/>
</dbReference>
<evidence type="ECO:0000259" key="9">
    <source>
        <dbReference type="Pfam" id="PF04998"/>
    </source>
</evidence>
<sequence length="1240" mass="138871">MIHTQLFFNRCFDKSKLKGLISWSLRNYGEAVTLDLVEKLKEVGFLWATKAGISLSIDDLKIPKEKGALLLDAEDVATRASQQFLSGNLTTVERLQQLIDGWHRTSENLKQEVVTNFRRTDPLNPVYMMAFSGARGNISQVRQLVGMRGLMADPQGRIIDFPIRSNFREGLTLTEYVISCYGARKGIVDTALRTATSGYLTRRLVDVAQHVVVSLYDCETEQGIPLTSLKQGTKTLLPLSERILGRVLAEEVPGIAPRNTCISEYLSYKLSQAKETLLVRSPLLCKSRNGVCQLCYGWSLAHNELVSIGEAVGIIAAQSIGEPGTQLTMRTFHTGGVFSGEIIDQVQAPISGSVSFPKPLKGSLVRTSYGKIGFLTREAGTLTIHSGEKHEERKELSFPLQSILFVRQAQKVEAAEILLEYASAATDQDQGIQANHLVTAPEKGEVFFEDVIVIKDELNTEVQAHQLGSFWLLTSYLHSQSINSVGYFKYLKGDLITENSALSTTKLFNVTRDFSILNETTQPVVDASYKMSPPNVTFKVASFGFKNFLYNKGAYLTNLHSSICKNLFISSEKQVLDSFFNQTSVSLLNFSNSLASNAFVRKSRTPNLSLVFATNDFWFLTNKEVSSQTSITNFSKTKTFQFIKSHSFCSFSELSQRRNSKVLGSYRFKKAQVFKTQVQNSVNKFYKCDLTVSPKWSISQKSWPISVVQVSFAQFKKQNNFVNSFQLTPNSEKLEFKQTQIKPLISQVPTHFLFSVISRQNPVFVSFFDHLFDNPKTSVLSLSHLSQKTACLSSIGSINAFSSLPYVGLLNKQTIDKSLDFSSPFQFDCQPAGSKINSPILLFQIQSKLNLDTFSWFTNGNVFENLALLAHSNVILPTSGASSKSSLMRPNEFNWQLAKKKLVNDYFILAQLNRKSAETIEIFKFLKKDKDSKMLSINESHLTGVFVPTTQSVGSRSFLGSLIRPGTEILPKLTVSESGQILSIRKNTILVRKAVPILFSSKANFHVFHGDFIDKGLPLITLTYKRLTTGDIVQGIPRIEQLFEARQTTTVLHEQLHELFETYKTRMRLDLAARKSFQKIQRILIDSIQRVYQSQGVTISDKHLEVIVRQMTSTVRILEGGRTRLLRGELKSIDWIEKINLGIDIQKAEYEPILLGITKASLETESFISAASFQETTRTLSRAAIEGRTDFLRGLKENVILGHRVPAGTGAPLISYLTKFSTASDLNRDVSSELSFLLKE</sequence>
<dbReference type="Gene3D" id="1.10.132.30">
    <property type="match status" value="1"/>
</dbReference>
<protein>
    <recommendedName>
        <fullName evidence="8">DNA-directed RNA polymerase subunit beta''</fullName>
        <ecNumber evidence="8">2.7.7.6</ecNumber>
    </recommendedName>
    <alternativeName>
        <fullName evidence="8">PEP</fullName>
    </alternativeName>
    <alternativeName>
        <fullName evidence="8">Plastid-encoded RNA polymerase subunit beta''</fullName>
        <shortName evidence="8">RNA polymerase subunit beta''</shortName>
    </alternativeName>
</protein>
<dbReference type="GO" id="GO:0003899">
    <property type="term" value="F:DNA-directed RNA polymerase activity"/>
    <property type="evidence" value="ECO:0007669"/>
    <property type="project" value="UniProtKB-UniRule"/>
</dbReference>
<accession>C7BEK6</accession>
<dbReference type="InterPro" id="IPR045867">
    <property type="entry name" value="DNA-dir_RpoC_beta_prime"/>
</dbReference>